<reference evidence="2" key="1">
    <citation type="submission" date="2022-01" db="EMBL/GenBank/DDBJ databases">
        <authorList>
            <person name="King R."/>
        </authorList>
    </citation>
    <scope>NUCLEOTIDE SEQUENCE</scope>
</reference>
<sequence>MGQAGVTNVPGQTPNHPLPTLTSYYPSLPALHGRELRQKNRHTVLIWQLYLMPSRKKTRSTSRRAVPKEEPLTIAGSSWAELILGGS</sequence>
<evidence type="ECO:0000313" key="3">
    <source>
        <dbReference type="Proteomes" id="UP001152798"/>
    </source>
</evidence>
<keyword evidence="3" id="KW-1185">Reference proteome</keyword>
<protein>
    <submittedName>
        <fullName evidence="2">Uncharacterized protein</fullName>
    </submittedName>
</protein>
<feature type="region of interest" description="Disordered" evidence="1">
    <location>
        <begin position="1"/>
        <end position="21"/>
    </location>
</feature>
<organism evidence="2 3">
    <name type="scientific">Nezara viridula</name>
    <name type="common">Southern green stink bug</name>
    <name type="synonym">Cimex viridulus</name>
    <dbReference type="NCBI Taxonomy" id="85310"/>
    <lineage>
        <taxon>Eukaryota</taxon>
        <taxon>Metazoa</taxon>
        <taxon>Ecdysozoa</taxon>
        <taxon>Arthropoda</taxon>
        <taxon>Hexapoda</taxon>
        <taxon>Insecta</taxon>
        <taxon>Pterygota</taxon>
        <taxon>Neoptera</taxon>
        <taxon>Paraneoptera</taxon>
        <taxon>Hemiptera</taxon>
        <taxon>Heteroptera</taxon>
        <taxon>Panheteroptera</taxon>
        <taxon>Pentatomomorpha</taxon>
        <taxon>Pentatomoidea</taxon>
        <taxon>Pentatomidae</taxon>
        <taxon>Pentatominae</taxon>
        <taxon>Nezara</taxon>
    </lineage>
</organism>
<gene>
    <name evidence="2" type="ORF">NEZAVI_LOCUS5735</name>
</gene>
<dbReference type="AlphaFoldDB" id="A0A9P0EHN4"/>
<dbReference type="Proteomes" id="UP001152798">
    <property type="component" value="Chromosome 3"/>
</dbReference>
<accession>A0A9P0EHN4</accession>
<evidence type="ECO:0000256" key="1">
    <source>
        <dbReference type="SAM" id="MobiDB-lite"/>
    </source>
</evidence>
<dbReference type="EMBL" id="OV725079">
    <property type="protein sequence ID" value="CAH1395464.1"/>
    <property type="molecule type" value="Genomic_DNA"/>
</dbReference>
<name>A0A9P0EHN4_NEZVI</name>
<evidence type="ECO:0000313" key="2">
    <source>
        <dbReference type="EMBL" id="CAH1395464.1"/>
    </source>
</evidence>
<proteinExistence type="predicted"/>